<dbReference type="InterPro" id="IPR036259">
    <property type="entry name" value="MFS_trans_sf"/>
</dbReference>
<sequence>MGKWQTLFLTGLAVLLSLMTWFSATAVLPDLTMVHDLTAGQAAWLTNAVQLGFAVGALSASILAVADIWPLTRYMATAAVLACFANLLLLIDLGATGAIVARFVTGIALAGVYPSAMKFIATWFKTGRGLAMGAMVGALTLGSAMPHFVRGTGGTVSWEVVVLVCSLGSAAAAVLFGWVLREGPHAFARTRVDLRQVGQILRNKPVMLANLGYFGHMWELYAMWGWFLAYAGYAATEGIGLTNASLLTFAVIAAGAPGCLLGGWLADRIGRCRTTILMMGVSGASALLIGLFFGGPLWVFILIALVWGFTVVADSAQFSAAVSELSEPHLVGSSLTFQMGVGFTITILAIWLTPLVAAWLGSWQWTFVMLAPGPLIGAVAMHLLYRHPRSVLMANGQR</sequence>
<evidence type="ECO:0000256" key="1">
    <source>
        <dbReference type="ARBA" id="ARBA00022692"/>
    </source>
</evidence>
<keyword evidence="2 4" id="KW-1133">Transmembrane helix</keyword>
<gene>
    <name evidence="6" type="ORF">ACFFUT_08400</name>
</gene>
<evidence type="ECO:0000256" key="4">
    <source>
        <dbReference type="SAM" id="Phobius"/>
    </source>
</evidence>
<evidence type="ECO:0000259" key="5">
    <source>
        <dbReference type="PROSITE" id="PS50850"/>
    </source>
</evidence>
<evidence type="ECO:0000313" key="7">
    <source>
        <dbReference type="Proteomes" id="UP001589683"/>
    </source>
</evidence>
<protein>
    <submittedName>
        <fullName evidence="6">Nitrate/nitrite transporter</fullName>
    </submittedName>
</protein>
<dbReference type="Gene3D" id="1.20.1250.20">
    <property type="entry name" value="MFS general substrate transporter like domains"/>
    <property type="match status" value="2"/>
</dbReference>
<dbReference type="InterPro" id="IPR020846">
    <property type="entry name" value="MFS_dom"/>
</dbReference>
<dbReference type="RefSeq" id="WP_213891062.1">
    <property type="nucleotide sequence ID" value="NZ_JAGFNU010000018.1"/>
</dbReference>
<evidence type="ECO:0000256" key="3">
    <source>
        <dbReference type="ARBA" id="ARBA00023136"/>
    </source>
</evidence>
<feature type="transmembrane region" description="Helical" evidence="4">
    <location>
        <begin position="245"/>
        <end position="264"/>
    </location>
</feature>
<dbReference type="Proteomes" id="UP001589683">
    <property type="component" value="Unassembled WGS sequence"/>
</dbReference>
<feature type="transmembrane region" description="Helical" evidence="4">
    <location>
        <begin position="97"/>
        <end position="117"/>
    </location>
</feature>
<feature type="transmembrane region" description="Helical" evidence="4">
    <location>
        <begin position="365"/>
        <end position="385"/>
    </location>
</feature>
<feature type="transmembrane region" description="Helical" evidence="4">
    <location>
        <begin position="129"/>
        <end position="148"/>
    </location>
</feature>
<dbReference type="InterPro" id="IPR011701">
    <property type="entry name" value="MFS"/>
</dbReference>
<keyword evidence="1 4" id="KW-0812">Transmembrane</keyword>
<feature type="transmembrane region" description="Helical" evidence="4">
    <location>
        <begin position="335"/>
        <end position="359"/>
    </location>
</feature>
<feature type="transmembrane region" description="Helical" evidence="4">
    <location>
        <begin position="160"/>
        <end position="180"/>
    </location>
</feature>
<feature type="transmembrane region" description="Helical" evidence="4">
    <location>
        <begin position="42"/>
        <end position="66"/>
    </location>
</feature>
<dbReference type="PROSITE" id="PS50850">
    <property type="entry name" value="MFS"/>
    <property type="match status" value="1"/>
</dbReference>
<feature type="domain" description="Major facilitator superfamily (MFS) profile" evidence="5">
    <location>
        <begin position="6"/>
        <end position="389"/>
    </location>
</feature>
<proteinExistence type="predicted"/>
<organism evidence="6 7">
    <name type="scientific">Pseudohalocynthiibacter aestuariivivens</name>
    <dbReference type="NCBI Taxonomy" id="1591409"/>
    <lineage>
        <taxon>Bacteria</taxon>
        <taxon>Pseudomonadati</taxon>
        <taxon>Pseudomonadota</taxon>
        <taxon>Alphaproteobacteria</taxon>
        <taxon>Rhodobacterales</taxon>
        <taxon>Paracoccaceae</taxon>
        <taxon>Pseudohalocynthiibacter</taxon>
    </lineage>
</organism>
<dbReference type="EMBL" id="JBHMEA010000030">
    <property type="protein sequence ID" value="MFB9231804.1"/>
    <property type="molecule type" value="Genomic_DNA"/>
</dbReference>
<comment type="caution">
    <text evidence="6">The sequence shown here is derived from an EMBL/GenBank/DDBJ whole genome shotgun (WGS) entry which is preliminary data.</text>
</comment>
<reference evidence="6 7" key="1">
    <citation type="submission" date="2024-09" db="EMBL/GenBank/DDBJ databases">
        <authorList>
            <person name="Sun Q."/>
            <person name="Mori K."/>
        </authorList>
    </citation>
    <scope>NUCLEOTIDE SEQUENCE [LARGE SCALE GENOMIC DNA]</scope>
    <source>
        <strain evidence="6 7">CECT 8726</strain>
    </source>
</reference>
<name>A0ABV5JEL3_9RHOB</name>
<keyword evidence="7" id="KW-1185">Reference proteome</keyword>
<accession>A0ABV5JEL3</accession>
<dbReference type="Pfam" id="PF07690">
    <property type="entry name" value="MFS_1"/>
    <property type="match status" value="1"/>
</dbReference>
<keyword evidence="3 4" id="KW-0472">Membrane</keyword>
<feature type="transmembrane region" description="Helical" evidence="4">
    <location>
        <begin position="73"/>
        <end position="91"/>
    </location>
</feature>
<dbReference type="PANTHER" id="PTHR23521:SF3">
    <property type="entry name" value="MFS TRANSPORTER"/>
    <property type="match status" value="1"/>
</dbReference>
<feature type="transmembrane region" description="Helical" evidence="4">
    <location>
        <begin position="211"/>
        <end position="233"/>
    </location>
</feature>
<dbReference type="SUPFAM" id="SSF103473">
    <property type="entry name" value="MFS general substrate transporter"/>
    <property type="match status" value="1"/>
</dbReference>
<evidence type="ECO:0000313" key="6">
    <source>
        <dbReference type="EMBL" id="MFB9231804.1"/>
    </source>
</evidence>
<dbReference type="PANTHER" id="PTHR23521">
    <property type="entry name" value="TRANSPORTER MFS SUPERFAMILY"/>
    <property type="match status" value="1"/>
</dbReference>
<evidence type="ECO:0000256" key="2">
    <source>
        <dbReference type="ARBA" id="ARBA00022989"/>
    </source>
</evidence>